<dbReference type="PANTHER" id="PTHR11360">
    <property type="entry name" value="MONOCARBOXYLATE TRANSPORTER"/>
    <property type="match status" value="1"/>
</dbReference>
<keyword evidence="3 4" id="KW-0472">Membrane</keyword>
<name>A0A8J7V322_9PROT</name>
<dbReference type="InterPro" id="IPR050327">
    <property type="entry name" value="Proton-linked_MCT"/>
</dbReference>
<dbReference type="SUPFAM" id="SSF103473">
    <property type="entry name" value="MFS general substrate transporter"/>
    <property type="match status" value="1"/>
</dbReference>
<feature type="transmembrane region" description="Helical" evidence="4">
    <location>
        <begin position="16"/>
        <end position="34"/>
    </location>
</feature>
<keyword evidence="2 4" id="KW-1133">Transmembrane helix</keyword>
<evidence type="ECO:0000256" key="3">
    <source>
        <dbReference type="ARBA" id="ARBA00023136"/>
    </source>
</evidence>
<dbReference type="Pfam" id="PF07690">
    <property type="entry name" value="MFS_1"/>
    <property type="match status" value="1"/>
</dbReference>
<evidence type="ECO:0000256" key="4">
    <source>
        <dbReference type="SAM" id="Phobius"/>
    </source>
</evidence>
<evidence type="ECO:0000256" key="2">
    <source>
        <dbReference type="ARBA" id="ARBA00022989"/>
    </source>
</evidence>
<dbReference type="AlphaFoldDB" id="A0A8J7V322"/>
<evidence type="ECO:0000313" key="5">
    <source>
        <dbReference type="EMBL" id="MBP5857940.1"/>
    </source>
</evidence>
<protein>
    <submittedName>
        <fullName evidence="5">MFS transporter</fullName>
    </submittedName>
</protein>
<proteinExistence type="predicted"/>
<feature type="transmembrane region" description="Helical" evidence="4">
    <location>
        <begin position="256"/>
        <end position="276"/>
    </location>
</feature>
<dbReference type="InterPro" id="IPR011701">
    <property type="entry name" value="MFS"/>
</dbReference>
<feature type="transmembrane region" description="Helical" evidence="4">
    <location>
        <begin position="132"/>
        <end position="155"/>
    </location>
</feature>
<organism evidence="5 6">
    <name type="scientific">Marivibrio halodurans</name>
    <dbReference type="NCBI Taxonomy" id="2039722"/>
    <lineage>
        <taxon>Bacteria</taxon>
        <taxon>Pseudomonadati</taxon>
        <taxon>Pseudomonadota</taxon>
        <taxon>Alphaproteobacteria</taxon>
        <taxon>Rhodospirillales</taxon>
        <taxon>Rhodospirillaceae</taxon>
        <taxon>Marivibrio</taxon>
    </lineage>
</organism>
<dbReference type="GO" id="GO:0022857">
    <property type="term" value="F:transmembrane transporter activity"/>
    <property type="evidence" value="ECO:0007669"/>
    <property type="project" value="InterPro"/>
</dbReference>
<dbReference type="Gene3D" id="1.20.1250.20">
    <property type="entry name" value="MFS general substrate transporter like domains"/>
    <property type="match status" value="1"/>
</dbReference>
<feature type="transmembrane region" description="Helical" evidence="4">
    <location>
        <begin position="226"/>
        <end position="244"/>
    </location>
</feature>
<gene>
    <name evidence="5" type="ORF">KAJ83_13050</name>
</gene>
<feature type="transmembrane region" description="Helical" evidence="4">
    <location>
        <begin position="346"/>
        <end position="365"/>
    </location>
</feature>
<feature type="transmembrane region" description="Helical" evidence="4">
    <location>
        <begin position="105"/>
        <end position="126"/>
    </location>
</feature>
<keyword evidence="1 4" id="KW-0812">Transmembrane</keyword>
<feature type="transmembrane region" description="Helical" evidence="4">
    <location>
        <begin position="70"/>
        <end position="93"/>
    </location>
</feature>
<feature type="transmembrane region" description="Helical" evidence="4">
    <location>
        <begin position="315"/>
        <end position="340"/>
    </location>
</feature>
<dbReference type="PANTHER" id="PTHR11360:SF284">
    <property type="entry name" value="EG:103B4.3 PROTEIN-RELATED"/>
    <property type="match status" value="1"/>
</dbReference>
<sequence length="372" mass="38355">MILRFEAATGLARTDLSAVFTLSIGFSALCSPIAGRLIDRGHGPRVLAGSAGLGGVALAGLAVADGFWSFAALWAVIGLAMGGALYIPCFSLVTRARGPGARRAITLITLVAGFAGTLAFPCAHLLSDLLGWRGPLIVFSALILGIALPLAGMAARRLEAEYAPRGVPADEAHETHPTEPDRGLRYMTHPSFWLLAVCFAALALTHGICVTHLLPILEERAVDPDIAVLAAAAIGPMQVLGRLAMLAVEHRVTNRAITLACFLALALAVLALMAAAATPLMLLPFVALLGSGAGVSSIMKPVVTRDILGEEGFGAVSGALAVPFLAAFALAPVAGALIWRTGGYDLVLQTLLAVSVIGLTAFAFASRKGRET</sequence>
<comment type="caution">
    <text evidence="5">The sequence shown here is derived from an EMBL/GenBank/DDBJ whole genome shotgun (WGS) entry which is preliminary data.</text>
</comment>
<feature type="transmembrane region" description="Helical" evidence="4">
    <location>
        <begin position="282"/>
        <end position="303"/>
    </location>
</feature>
<evidence type="ECO:0000313" key="6">
    <source>
        <dbReference type="Proteomes" id="UP000672602"/>
    </source>
</evidence>
<evidence type="ECO:0000256" key="1">
    <source>
        <dbReference type="ARBA" id="ARBA00022692"/>
    </source>
</evidence>
<accession>A0A8J7V322</accession>
<dbReference type="EMBL" id="JAGMWN010000006">
    <property type="protein sequence ID" value="MBP5857940.1"/>
    <property type="molecule type" value="Genomic_DNA"/>
</dbReference>
<dbReference type="Proteomes" id="UP000672602">
    <property type="component" value="Unassembled WGS sequence"/>
</dbReference>
<feature type="transmembrane region" description="Helical" evidence="4">
    <location>
        <begin position="192"/>
        <end position="214"/>
    </location>
</feature>
<keyword evidence="6" id="KW-1185">Reference proteome</keyword>
<reference evidence="5" key="1">
    <citation type="submission" date="2021-04" db="EMBL/GenBank/DDBJ databases">
        <authorList>
            <person name="Zhang D.-C."/>
        </authorList>
    </citation>
    <scope>NUCLEOTIDE SEQUENCE</scope>
    <source>
        <strain evidence="5">CGMCC 1.15697</strain>
    </source>
</reference>
<dbReference type="InterPro" id="IPR036259">
    <property type="entry name" value="MFS_trans_sf"/>
</dbReference>